<dbReference type="OrthoDB" id="9813918at2"/>
<comment type="similarity">
    <text evidence="1">Belongs to the metallophosphoesterase superfamily. YfcE family.</text>
</comment>
<gene>
    <name evidence="3" type="ordered locus">Acid_1247</name>
</gene>
<accession>Q029N5</accession>
<dbReference type="PIRSF" id="PIRSF000883">
    <property type="entry name" value="Pesterase_MJ0912"/>
    <property type="match status" value="1"/>
</dbReference>
<dbReference type="CDD" id="cd00838">
    <property type="entry name" value="MPP_superfamily"/>
    <property type="match status" value="1"/>
</dbReference>
<dbReference type="GO" id="GO:0016791">
    <property type="term" value="F:phosphatase activity"/>
    <property type="evidence" value="ECO:0007669"/>
    <property type="project" value="TreeGrafter"/>
</dbReference>
<dbReference type="InParanoid" id="Q029N5"/>
<dbReference type="KEGG" id="sus:Acid_1247"/>
<dbReference type="HOGENOM" id="CLU_074761_0_2_0"/>
<sequence length="239" mass="25814">MRIAVVGDIHGNRTAFAAVLADLREAAPDLTFHAGDLADGGAGPSEIVDQVRDLRWPGVVGNTDEMLFRPEALTEFAVQSPRFQPFLAAVQEMAASTRAALGADRLAWLSGLPRVQLHDTLALVHANPESVWRAPAVDAADGELESVYEPLGKALAVHGHIHHPYIRKVGRITVANTGSVSLSYDGDRRASYLLLDDGMPSIRRVEYDVESEIKALGECGMPHADWVARILASGRPQMP</sequence>
<evidence type="ECO:0000259" key="2">
    <source>
        <dbReference type="Pfam" id="PF12850"/>
    </source>
</evidence>
<protein>
    <submittedName>
        <fullName evidence="3">Metallophosphoesterase</fullName>
    </submittedName>
</protein>
<dbReference type="eggNOG" id="COG0639">
    <property type="taxonomic scope" value="Bacteria"/>
</dbReference>
<dbReference type="Gene3D" id="3.60.21.10">
    <property type="match status" value="1"/>
</dbReference>
<dbReference type="EMBL" id="CP000473">
    <property type="protein sequence ID" value="ABJ82241.1"/>
    <property type="molecule type" value="Genomic_DNA"/>
</dbReference>
<dbReference type="PANTHER" id="PTHR42850">
    <property type="entry name" value="METALLOPHOSPHOESTERASE"/>
    <property type="match status" value="1"/>
</dbReference>
<dbReference type="GO" id="GO:0005737">
    <property type="term" value="C:cytoplasm"/>
    <property type="evidence" value="ECO:0007669"/>
    <property type="project" value="TreeGrafter"/>
</dbReference>
<dbReference type="AlphaFoldDB" id="Q029N5"/>
<feature type="domain" description="Calcineurin-like phosphoesterase" evidence="2">
    <location>
        <begin position="1"/>
        <end position="196"/>
    </location>
</feature>
<name>Q029N5_SOLUE</name>
<dbReference type="InterPro" id="IPR024654">
    <property type="entry name" value="Calcineurin-like_PHP_lpxH"/>
</dbReference>
<dbReference type="Pfam" id="PF12850">
    <property type="entry name" value="Metallophos_2"/>
    <property type="match status" value="1"/>
</dbReference>
<organism evidence="3">
    <name type="scientific">Solibacter usitatus (strain Ellin6076)</name>
    <dbReference type="NCBI Taxonomy" id="234267"/>
    <lineage>
        <taxon>Bacteria</taxon>
        <taxon>Pseudomonadati</taxon>
        <taxon>Acidobacteriota</taxon>
        <taxon>Terriglobia</taxon>
        <taxon>Bryobacterales</taxon>
        <taxon>Solibacteraceae</taxon>
        <taxon>Candidatus Solibacter</taxon>
    </lineage>
</organism>
<dbReference type="STRING" id="234267.Acid_1247"/>
<dbReference type="SUPFAM" id="SSF56300">
    <property type="entry name" value="Metallo-dependent phosphatases"/>
    <property type="match status" value="1"/>
</dbReference>
<reference evidence="3" key="1">
    <citation type="submission" date="2006-10" db="EMBL/GenBank/DDBJ databases">
        <title>Complete sequence of Solibacter usitatus Ellin6076.</title>
        <authorList>
            <consortium name="US DOE Joint Genome Institute"/>
            <person name="Copeland A."/>
            <person name="Lucas S."/>
            <person name="Lapidus A."/>
            <person name="Barry K."/>
            <person name="Detter J.C."/>
            <person name="Glavina del Rio T."/>
            <person name="Hammon N."/>
            <person name="Israni S."/>
            <person name="Dalin E."/>
            <person name="Tice H."/>
            <person name="Pitluck S."/>
            <person name="Thompson L.S."/>
            <person name="Brettin T."/>
            <person name="Bruce D."/>
            <person name="Han C."/>
            <person name="Tapia R."/>
            <person name="Gilna P."/>
            <person name="Schmutz J."/>
            <person name="Larimer F."/>
            <person name="Land M."/>
            <person name="Hauser L."/>
            <person name="Kyrpides N."/>
            <person name="Mikhailova N."/>
            <person name="Janssen P.H."/>
            <person name="Kuske C.R."/>
            <person name="Richardson P."/>
        </authorList>
    </citation>
    <scope>NUCLEOTIDE SEQUENCE</scope>
    <source>
        <strain evidence="3">Ellin6076</strain>
    </source>
</reference>
<dbReference type="InterPro" id="IPR029052">
    <property type="entry name" value="Metallo-depent_PP-like"/>
</dbReference>
<dbReference type="PANTHER" id="PTHR42850:SF2">
    <property type="entry name" value="BLL5683 PROTEIN"/>
    <property type="match status" value="1"/>
</dbReference>
<dbReference type="InterPro" id="IPR050126">
    <property type="entry name" value="Ap4A_hydrolase"/>
</dbReference>
<dbReference type="InterPro" id="IPR011152">
    <property type="entry name" value="Pesterase_MJ0912"/>
</dbReference>
<evidence type="ECO:0000313" key="3">
    <source>
        <dbReference type="EMBL" id="ABJ82241.1"/>
    </source>
</evidence>
<evidence type="ECO:0000256" key="1">
    <source>
        <dbReference type="ARBA" id="ARBA00008950"/>
    </source>
</evidence>
<proteinExistence type="inferred from homology"/>